<organism evidence="2 3">
    <name type="scientific">candidate division CPR2 bacterium GW2011_GWC1_41_48</name>
    <dbReference type="NCBI Taxonomy" id="1618344"/>
    <lineage>
        <taxon>Bacteria</taxon>
        <taxon>Bacteria division CPR2</taxon>
    </lineage>
</organism>
<keyword evidence="1" id="KW-0812">Transmembrane</keyword>
<dbReference type="EMBL" id="LCBL01000003">
    <property type="protein sequence ID" value="KKS09117.1"/>
    <property type="molecule type" value="Genomic_DNA"/>
</dbReference>
<dbReference type="Proteomes" id="UP000033869">
    <property type="component" value="Unassembled WGS sequence"/>
</dbReference>
<evidence type="ECO:0000313" key="3">
    <source>
        <dbReference type="Proteomes" id="UP000033869"/>
    </source>
</evidence>
<comment type="caution">
    <text evidence="2">The sequence shown here is derived from an EMBL/GenBank/DDBJ whole genome shotgun (WGS) entry which is preliminary data.</text>
</comment>
<name>A0A0G0WAP1_UNCC2</name>
<keyword evidence="1" id="KW-1133">Transmembrane helix</keyword>
<dbReference type="AlphaFoldDB" id="A0A0G0WAP1"/>
<gene>
    <name evidence="2" type="ORF">UU65_C0003G0172</name>
</gene>
<protein>
    <recommendedName>
        <fullName evidence="4">Bacterial Ig-like domain-containing protein</fullName>
    </recommendedName>
</protein>
<evidence type="ECO:0008006" key="4">
    <source>
        <dbReference type="Google" id="ProtNLM"/>
    </source>
</evidence>
<sequence>MKVLKIILSILIVAFSAAYGAFFGINKFQDQVNNPKSKDQNFIVYPLPQIISPKAGEEVFGEKKITVAAPGAKALYLSGKNENGDAISEGEVRIANGLGEFEWDTIEYDDGVYNLYVTAYYQTGAPSKTAIELEVKNKKARSEDNDGTLKSSASLTAKKKVDKDKALTKEENTSAKEELEKIEVDKDLRVNELEVGQIEDNKFKVEVRGTAKASTDLKVLVFSSPVKKEIQSGENGVWEADVDLEQGRHQLYAVSGDKRSVAAEVYLSSNTSEKKLIDPKNMKKAIINNSIYAGGPSLILVSFAWLMGMIQKPKSNKKEKE</sequence>
<reference evidence="2 3" key="1">
    <citation type="journal article" date="2015" name="Nature">
        <title>rRNA introns, odd ribosomes, and small enigmatic genomes across a large radiation of phyla.</title>
        <authorList>
            <person name="Brown C.T."/>
            <person name="Hug L.A."/>
            <person name="Thomas B.C."/>
            <person name="Sharon I."/>
            <person name="Castelle C.J."/>
            <person name="Singh A."/>
            <person name="Wilkins M.J."/>
            <person name="Williams K.H."/>
            <person name="Banfield J.F."/>
        </authorList>
    </citation>
    <scope>NUCLEOTIDE SEQUENCE [LARGE SCALE GENOMIC DNA]</scope>
</reference>
<evidence type="ECO:0000256" key="1">
    <source>
        <dbReference type="SAM" id="Phobius"/>
    </source>
</evidence>
<evidence type="ECO:0000313" key="2">
    <source>
        <dbReference type="EMBL" id="KKS09117.1"/>
    </source>
</evidence>
<keyword evidence="1" id="KW-0472">Membrane</keyword>
<feature type="transmembrane region" description="Helical" evidence="1">
    <location>
        <begin position="291"/>
        <end position="310"/>
    </location>
</feature>
<accession>A0A0G0WAP1</accession>
<proteinExistence type="predicted"/>